<dbReference type="EMBL" id="DVIU01000071">
    <property type="protein sequence ID" value="HIS35635.1"/>
    <property type="molecule type" value="Genomic_DNA"/>
</dbReference>
<reference evidence="2" key="2">
    <citation type="journal article" date="2021" name="PeerJ">
        <title>Extensive microbial diversity within the chicken gut microbiome revealed by metagenomics and culture.</title>
        <authorList>
            <person name="Gilroy R."/>
            <person name="Ravi A."/>
            <person name="Getino M."/>
            <person name="Pursley I."/>
            <person name="Horton D.L."/>
            <person name="Alikhan N.F."/>
            <person name="Baker D."/>
            <person name="Gharbi K."/>
            <person name="Hall N."/>
            <person name="Watson M."/>
            <person name="Adriaenssens E.M."/>
            <person name="Foster-Nyarko E."/>
            <person name="Jarju S."/>
            <person name="Secka A."/>
            <person name="Antonio M."/>
            <person name="Oren A."/>
            <person name="Chaudhuri R.R."/>
            <person name="La Ragione R."/>
            <person name="Hildebrand F."/>
            <person name="Pallen M.J."/>
        </authorList>
    </citation>
    <scope>NUCLEOTIDE SEQUENCE</scope>
    <source>
        <strain evidence="2">6276</strain>
    </source>
</reference>
<organism evidence="2 3">
    <name type="scientific">Candidatus Scatousia excrementigallinarum</name>
    <dbReference type="NCBI Taxonomy" id="2840935"/>
    <lineage>
        <taxon>Bacteria</taxon>
        <taxon>Candidatus Scatousia</taxon>
    </lineage>
</organism>
<feature type="region of interest" description="Disordered" evidence="1">
    <location>
        <begin position="35"/>
        <end position="64"/>
    </location>
</feature>
<evidence type="ECO:0000256" key="1">
    <source>
        <dbReference type="SAM" id="MobiDB-lite"/>
    </source>
</evidence>
<name>A0A9D1EXD4_9BACT</name>
<feature type="compositionally biased region" description="Low complexity" evidence="1">
    <location>
        <begin position="35"/>
        <end position="61"/>
    </location>
</feature>
<sequence>MDNFNLGNMISRFMNYRPQQVRGSSVNNANVNQSAESFTPQQQPAATPNPTSAPSSSPQMGQMGGSDAAAYIKDLMKLPRNLNEFVFMLQKNLNQMQFNRMFEMANRKALSQTQAQILAQLQGLSTGELQTMLKSQLTNQLSTSLKTLQINANGMINLADIANLIQANGKDAVTKLILSMANAAKQGVTDLSGMKETAKLINASIALASPENPQQTLKTLLLLYLPWLPLAEGTGFDIEIEAGEKGEENDSILIVTISTINFGRVTATLILETANSVHVNIECQEKFPKEELMARIEGDEKHYSMQSVISFETKSTPLERPEADQTKAKINMSATNEINPFLLLMAHTIIRHTIVIDNNASGGVISHVDES</sequence>
<evidence type="ECO:0000313" key="3">
    <source>
        <dbReference type="Proteomes" id="UP000823928"/>
    </source>
</evidence>
<gene>
    <name evidence="2" type="ORF">IAC10_03270</name>
</gene>
<dbReference type="AlphaFoldDB" id="A0A9D1EXD4"/>
<proteinExistence type="predicted"/>
<reference evidence="2" key="1">
    <citation type="submission" date="2020-10" db="EMBL/GenBank/DDBJ databases">
        <authorList>
            <person name="Gilroy R."/>
        </authorList>
    </citation>
    <scope>NUCLEOTIDE SEQUENCE</scope>
    <source>
        <strain evidence="2">6276</strain>
    </source>
</reference>
<evidence type="ECO:0000313" key="2">
    <source>
        <dbReference type="EMBL" id="HIS35635.1"/>
    </source>
</evidence>
<dbReference type="Proteomes" id="UP000823928">
    <property type="component" value="Unassembled WGS sequence"/>
</dbReference>
<accession>A0A9D1EXD4</accession>
<comment type="caution">
    <text evidence="2">The sequence shown here is derived from an EMBL/GenBank/DDBJ whole genome shotgun (WGS) entry which is preliminary data.</text>
</comment>
<protein>
    <submittedName>
        <fullName evidence="2">Uncharacterized protein</fullName>
    </submittedName>
</protein>